<evidence type="ECO:0000256" key="2">
    <source>
        <dbReference type="PROSITE-ProRule" id="PRU00335"/>
    </source>
</evidence>
<dbReference type="SUPFAM" id="SSF46689">
    <property type="entry name" value="Homeodomain-like"/>
    <property type="match status" value="1"/>
</dbReference>
<dbReference type="InterPro" id="IPR050624">
    <property type="entry name" value="HTH-type_Tx_Regulator"/>
</dbReference>
<evidence type="ECO:0000259" key="3">
    <source>
        <dbReference type="PROSITE" id="PS50977"/>
    </source>
</evidence>
<reference evidence="4 6" key="1">
    <citation type="submission" date="2020-06" db="EMBL/GenBank/DDBJ databases">
        <title>Anoxygenic phototrophic Chloroflexota member uses a Type I reaction center.</title>
        <authorList>
            <person name="Tsuji J.M."/>
            <person name="Shaw N.A."/>
            <person name="Nagashima S."/>
            <person name="Venkiteswaran J."/>
            <person name="Schiff S.L."/>
            <person name="Hanada S."/>
            <person name="Tank M."/>
            <person name="Neufeld J.D."/>
        </authorList>
    </citation>
    <scope>NUCLEOTIDE SEQUENCE [LARGE SCALE GENOMIC DNA]</scope>
    <source>
        <strain evidence="4">L227-S17</strain>
    </source>
</reference>
<dbReference type="EMBL" id="JACATZ010000001">
    <property type="protein sequence ID" value="NWJ46001.1"/>
    <property type="molecule type" value="Genomic_DNA"/>
</dbReference>
<dbReference type="RefSeq" id="WP_341469750.1">
    <property type="nucleotide sequence ID" value="NZ_CP128399.1"/>
</dbReference>
<dbReference type="AlphaFoldDB" id="A0A8T7M267"/>
<dbReference type="GO" id="GO:0003677">
    <property type="term" value="F:DNA binding"/>
    <property type="evidence" value="ECO:0007669"/>
    <property type="project" value="UniProtKB-UniRule"/>
</dbReference>
<reference evidence="5" key="2">
    <citation type="journal article" date="2024" name="Nature">
        <title>Anoxygenic phototroph of the Chloroflexota uses a type I reaction centre.</title>
        <authorList>
            <person name="Tsuji J.M."/>
            <person name="Shaw N.A."/>
            <person name="Nagashima S."/>
            <person name="Venkiteswaran J.J."/>
            <person name="Schiff S.L."/>
            <person name="Watanabe T."/>
            <person name="Fukui M."/>
            <person name="Hanada S."/>
            <person name="Tank M."/>
            <person name="Neufeld J.D."/>
        </authorList>
    </citation>
    <scope>NUCLEOTIDE SEQUENCE</scope>
    <source>
        <strain evidence="5">L227-S17</strain>
    </source>
</reference>
<dbReference type="Proteomes" id="UP000521676">
    <property type="component" value="Unassembled WGS sequence"/>
</dbReference>
<dbReference type="EMBL" id="CP128399">
    <property type="protein sequence ID" value="WJW67861.1"/>
    <property type="molecule type" value="Genomic_DNA"/>
</dbReference>
<proteinExistence type="predicted"/>
<evidence type="ECO:0000313" key="5">
    <source>
        <dbReference type="EMBL" id="WJW67861.1"/>
    </source>
</evidence>
<evidence type="ECO:0000313" key="6">
    <source>
        <dbReference type="Proteomes" id="UP000521676"/>
    </source>
</evidence>
<dbReference type="InterPro" id="IPR039532">
    <property type="entry name" value="TetR_C_Firmicutes"/>
</dbReference>
<dbReference type="Proteomes" id="UP001431572">
    <property type="component" value="Chromosome 1"/>
</dbReference>
<dbReference type="PROSITE" id="PS50977">
    <property type="entry name" value="HTH_TETR_2"/>
    <property type="match status" value="1"/>
</dbReference>
<evidence type="ECO:0000256" key="1">
    <source>
        <dbReference type="ARBA" id="ARBA00023125"/>
    </source>
</evidence>
<accession>A0A8T7M267</accession>
<dbReference type="PANTHER" id="PTHR43479">
    <property type="entry name" value="ACREF/ENVCD OPERON REPRESSOR-RELATED"/>
    <property type="match status" value="1"/>
</dbReference>
<keyword evidence="1 2" id="KW-0238">DNA-binding</keyword>
<evidence type="ECO:0000313" key="4">
    <source>
        <dbReference type="EMBL" id="NWJ46001.1"/>
    </source>
</evidence>
<gene>
    <name evidence="4" type="ORF">HXX08_09000</name>
    <name evidence="5" type="ORF">OZ401_001144</name>
</gene>
<dbReference type="Pfam" id="PF00440">
    <property type="entry name" value="TetR_N"/>
    <property type="match status" value="1"/>
</dbReference>
<protein>
    <submittedName>
        <fullName evidence="4">TetR/AcrR family transcriptional regulator</fullName>
    </submittedName>
</protein>
<evidence type="ECO:0000313" key="7">
    <source>
        <dbReference type="Proteomes" id="UP001431572"/>
    </source>
</evidence>
<sequence>METKPTQTETAHKSADRRIQRTRNLLQEALISLIQEKDYDDITVQDLLDRANVGRSTFYSHFLDKDELLMSGLEKLRVSFEEQHQKLGLELGLKNSERQVSLAFFKHAQSHYQVYKAVVGKRSGTMITKTFYEYLKEMFRGYLAKNESPGGVPLELVVQFQASSLMALLTWWFDNDLPYSAEQMNNWYHQLAGQFLA</sequence>
<name>A0A8T7M267_9CHLR</name>
<keyword evidence="7" id="KW-1185">Reference proteome</keyword>
<feature type="DNA-binding region" description="H-T-H motif" evidence="2">
    <location>
        <begin position="43"/>
        <end position="62"/>
    </location>
</feature>
<dbReference type="Gene3D" id="1.10.357.10">
    <property type="entry name" value="Tetracycline Repressor, domain 2"/>
    <property type="match status" value="1"/>
</dbReference>
<dbReference type="PANTHER" id="PTHR43479:SF7">
    <property type="entry name" value="TETR-FAMILY TRANSCRIPTIONAL REGULATOR"/>
    <property type="match status" value="1"/>
</dbReference>
<dbReference type="InterPro" id="IPR009057">
    <property type="entry name" value="Homeodomain-like_sf"/>
</dbReference>
<dbReference type="InterPro" id="IPR001647">
    <property type="entry name" value="HTH_TetR"/>
</dbReference>
<dbReference type="Pfam" id="PF14278">
    <property type="entry name" value="TetR_C_8"/>
    <property type="match status" value="1"/>
</dbReference>
<feature type="domain" description="HTH tetR-type" evidence="3">
    <location>
        <begin position="20"/>
        <end position="80"/>
    </location>
</feature>
<organism evidence="4 6">
    <name type="scientific">Candidatus Chlorohelix allophototropha</name>
    <dbReference type="NCBI Taxonomy" id="3003348"/>
    <lineage>
        <taxon>Bacteria</taxon>
        <taxon>Bacillati</taxon>
        <taxon>Chloroflexota</taxon>
        <taxon>Chloroflexia</taxon>
        <taxon>Candidatus Chloroheliales</taxon>
        <taxon>Candidatus Chloroheliaceae</taxon>
        <taxon>Candidatus Chlorohelix</taxon>
    </lineage>
</organism>